<dbReference type="Proteomes" id="UP000248806">
    <property type="component" value="Unassembled WGS sequence"/>
</dbReference>
<organism evidence="1 2">
    <name type="scientific">Thermosporothrix hazakensis</name>
    <dbReference type="NCBI Taxonomy" id="644383"/>
    <lineage>
        <taxon>Bacteria</taxon>
        <taxon>Bacillati</taxon>
        <taxon>Chloroflexota</taxon>
        <taxon>Ktedonobacteria</taxon>
        <taxon>Ktedonobacterales</taxon>
        <taxon>Thermosporotrichaceae</taxon>
        <taxon>Thermosporothrix</taxon>
    </lineage>
</organism>
<dbReference type="AlphaFoldDB" id="A0A326TT59"/>
<sequence>MEYKYSFLLVGLNIYFLTCINDVKEDDLMGHIADLEEKYSLSWGVEVQYAGKVLTDKRSLHCMVNEFGMPLCDICWNVAVGQCAACTGFCCMTHTIVPTGEIRDKANPTHGALVLLCQDCNEYFHHSRNR</sequence>
<evidence type="ECO:0000313" key="2">
    <source>
        <dbReference type="Proteomes" id="UP000248806"/>
    </source>
</evidence>
<name>A0A326TT59_THEHA</name>
<dbReference type="RefSeq" id="WP_111326418.1">
    <property type="nucleotide sequence ID" value="NZ_BIFX01000001.1"/>
</dbReference>
<evidence type="ECO:0000313" key="1">
    <source>
        <dbReference type="EMBL" id="PZW19319.1"/>
    </source>
</evidence>
<accession>A0A326TT59</accession>
<comment type="caution">
    <text evidence="1">The sequence shown here is derived from an EMBL/GenBank/DDBJ whole genome shotgun (WGS) entry which is preliminary data.</text>
</comment>
<keyword evidence="2" id="KW-1185">Reference proteome</keyword>
<protein>
    <submittedName>
        <fullName evidence="1">Uncharacterized protein</fullName>
    </submittedName>
</protein>
<reference evidence="1 2" key="1">
    <citation type="submission" date="2018-06" db="EMBL/GenBank/DDBJ databases">
        <title>Genomic Encyclopedia of Archaeal and Bacterial Type Strains, Phase II (KMG-II): from individual species to whole genera.</title>
        <authorList>
            <person name="Goeker M."/>
        </authorList>
    </citation>
    <scope>NUCLEOTIDE SEQUENCE [LARGE SCALE GENOMIC DNA]</scope>
    <source>
        <strain evidence="1 2">ATCC BAA-1881</strain>
    </source>
</reference>
<gene>
    <name evidence="1" type="ORF">EI42_06132</name>
</gene>
<proteinExistence type="predicted"/>
<dbReference type="EMBL" id="QKUF01000049">
    <property type="protein sequence ID" value="PZW19319.1"/>
    <property type="molecule type" value="Genomic_DNA"/>
</dbReference>